<evidence type="ECO:0000313" key="2">
    <source>
        <dbReference type="EMBL" id="KAG0525520.1"/>
    </source>
</evidence>
<comment type="caution">
    <text evidence="2">The sequence shown here is derived from an EMBL/GenBank/DDBJ whole genome shotgun (WGS) entry which is preliminary data.</text>
</comment>
<sequence>MSGTASGARATLPPRRRWCRTCHQLTTSWFCSTAEDPSRQRERERDRQTEDQPTTPPQSPDDTHRNVDSGTNPFVGTASCCRTGNRRHDGRPQAPDRQHATAAP</sequence>
<evidence type="ECO:0000313" key="3">
    <source>
        <dbReference type="Proteomes" id="UP000807115"/>
    </source>
</evidence>
<feature type="region of interest" description="Disordered" evidence="1">
    <location>
        <begin position="31"/>
        <end position="104"/>
    </location>
</feature>
<dbReference type="Proteomes" id="UP000807115">
    <property type="component" value="Chromosome 6"/>
</dbReference>
<reference evidence="2" key="2">
    <citation type="submission" date="2020-10" db="EMBL/GenBank/DDBJ databases">
        <authorList>
            <person name="Cooper E.A."/>
            <person name="Brenton Z.W."/>
            <person name="Flinn B.S."/>
            <person name="Jenkins J."/>
            <person name="Shu S."/>
            <person name="Flowers D."/>
            <person name="Luo F."/>
            <person name="Wang Y."/>
            <person name="Xia P."/>
            <person name="Barry K."/>
            <person name="Daum C."/>
            <person name="Lipzen A."/>
            <person name="Yoshinaga Y."/>
            <person name="Schmutz J."/>
            <person name="Saski C."/>
            <person name="Vermerris W."/>
            <person name="Kresovich S."/>
        </authorList>
    </citation>
    <scope>NUCLEOTIDE SEQUENCE</scope>
</reference>
<protein>
    <submittedName>
        <fullName evidence="2">Uncharacterized protein</fullName>
    </submittedName>
</protein>
<name>A0A921UC93_SORBI</name>
<dbReference type="AlphaFoldDB" id="A0A921UC93"/>
<dbReference type="EMBL" id="CM027685">
    <property type="protein sequence ID" value="KAG0525520.1"/>
    <property type="molecule type" value="Genomic_DNA"/>
</dbReference>
<accession>A0A921UC93</accession>
<gene>
    <name evidence="2" type="ORF">BDA96_06G063800</name>
</gene>
<evidence type="ECO:0000256" key="1">
    <source>
        <dbReference type="SAM" id="MobiDB-lite"/>
    </source>
</evidence>
<proteinExistence type="predicted"/>
<feature type="compositionally biased region" description="Basic and acidic residues" evidence="1">
    <location>
        <begin position="36"/>
        <end position="50"/>
    </location>
</feature>
<organism evidence="2 3">
    <name type="scientific">Sorghum bicolor</name>
    <name type="common">Sorghum</name>
    <name type="synonym">Sorghum vulgare</name>
    <dbReference type="NCBI Taxonomy" id="4558"/>
    <lineage>
        <taxon>Eukaryota</taxon>
        <taxon>Viridiplantae</taxon>
        <taxon>Streptophyta</taxon>
        <taxon>Embryophyta</taxon>
        <taxon>Tracheophyta</taxon>
        <taxon>Spermatophyta</taxon>
        <taxon>Magnoliopsida</taxon>
        <taxon>Liliopsida</taxon>
        <taxon>Poales</taxon>
        <taxon>Poaceae</taxon>
        <taxon>PACMAD clade</taxon>
        <taxon>Panicoideae</taxon>
        <taxon>Andropogonodae</taxon>
        <taxon>Andropogoneae</taxon>
        <taxon>Sorghinae</taxon>
        <taxon>Sorghum</taxon>
    </lineage>
</organism>
<reference evidence="2" key="1">
    <citation type="journal article" date="2019" name="BMC Genomics">
        <title>A new reference genome for Sorghum bicolor reveals high levels of sequence similarity between sweet and grain genotypes: implications for the genetics of sugar metabolism.</title>
        <authorList>
            <person name="Cooper E.A."/>
            <person name="Brenton Z.W."/>
            <person name="Flinn B.S."/>
            <person name="Jenkins J."/>
            <person name="Shu S."/>
            <person name="Flowers D."/>
            <person name="Luo F."/>
            <person name="Wang Y."/>
            <person name="Xia P."/>
            <person name="Barry K."/>
            <person name="Daum C."/>
            <person name="Lipzen A."/>
            <person name="Yoshinaga Y."/>
            <person name="Schmutz J."/>
            <person name="Saski C."/>
            <person name="Vermerris W."/>
            <person name="Kresovich S."/>
        </authorList>
    </citation>
    <scope>NUCLEOTIDE SEQUENCE</scope>
</reference>
<feature type="compositionally biased region" description="Basic and acidic residues" evidence="1">
    <location>
        <begin position="86"/>
        <end position="104"/>
    </location>
</feature>